<dbReference type="EMBL" id="SRJD01000040">
    <property type="protein sequence ID" value="TGA95737.1"/>
    <property type="molecule type" value="Genomic_DNA"/>
</dbReference>
<organism evidence="1 2">
    <name type="scientific">Sporolactobacillus shoreae</name>
    <dbReference type="NCBI Taxonomy" id="1465501"/>
    <lineage>
        <taxon>Bacteria</taxon>
        <taxon>Bacillati</taxon>
        <taxon>Bacillota</taxon>
        <taxon>Bacilli</taxon>
        <taxon>Bacillales</taxon>
        <taxon>Sporolactobacillaceae</taxon>
        <taxon>Sporolactobacillus</taxon>
    </lineage>
</organism>
<keyword evidence="2" id="KW-1185">Reference proteome</keyword>
<sequence length="68" mass="7608">MTEPRCPECGTTGLEHIVYEESVQSSPIGDPWFNVAFCDHCGHIYGVFAKTVHRPSSSIPPVPKHYYT</sequence>
<protein>
    <submittedName>
        <fullName evidence="1">Transcriptional regulator</fullName>
    </submittedName>
</protein>
<dbReference type="AlphaFoldDB" id="A0A4Z0GIU1"/>
<accession>A0A4Z0GIU1</accession>
<proteinExistence type="predicted"/>
<name>A0A4Z0GIU1_9BACL</name>
<dbReference type="OrthoDB" id="2971455at2"/>
<dbReference type="Proteomes" id="UP000298347">
    <property type="component" value="Unassembled WGS sequence"/>
</dbReference>
<reference evidence="1 2" key="1">
    <citation type="journal article" date="2015" name="Int. J. Syst. Evol. Microbiol.">
        <title>Sporolactobacillus shoreae sp. nov. and Sporolactobacillus spathodeae sp. nov., two spore-forming lactic acid bacteria isolated from tree barks in Thailand.</title>
        <authorList>
            <person name="Thamacharoensuk T."/>
            <person name="Kitahara M."/>
            <person name="Ohkuma M."/>
            <person name="Thongchul N."/>
            <person name="Tanasupawat S."/>
        </authorList>
    </citation>
    <scope>NUCLEOTIDE SEQUENCE [LARGE SCALE GENOMIC DNA]</scope>
    <source>
        <strain evidence="1 2">BK92</strain>
    </source>
</reference>
<gene>
    <name evidence="1" type="ORF">E4665_17600</name>
</gene>
<evidence type="ECO:0000313" key="2">
    <source>
        <dbReference type="Proteomes" id="UP000298347"/>
    </source>
</evidence>
<comment type="caution">
    <text evidence="1">The sequence shown here is derived from an EMBL/GenBank/DDBJ whole genome shotgun (WGS) entry which is preliminary data.</text>
</comment>
<evidence type="ECO:0000313" key="1">
    <source>
        <dbReference type="EMBL" id="TGA95737.1"/>
    </source>
</evidence>
<dbReference type="RefSeq" id="WP_135350106.1">
    <property type="nucleotide sequence ID" value="NZ_SRJD01000040.1"/>
</dbReference>